<evidence type="ECO:0000313" key="1">
    <source>
        <dbReference type="Proteomes" id="UP000000437"/>
    </source>
</evidence>
<dbReference type="RefSeq" id="XP_073792383.1">
    <property type="nucleotide sequence ID" value="XM_073936282.1"/>
</dbReference>
<dbReference type="Proteomes" id="UP000000437">
    <property type="component" value="Chromosome 22"/>
</dbReference>
<keyword evidence="1" id="KW-1185">Reference proteome</keyword>
<sequence>MHRLDPHAFTRTSAKMLLLRNLCCFLLCCVFEVSVARRTEEAESLEKMESARCVSRCLTLHITQITAAFRHLQNDRVLGWCENHRRCSQCLQPCKELWETRRALSPKTCEHHECVTSAEFLRSLRVQKQGDCPPAQRASGFAAACVESCARDHECSGVKKCCSNGCGHTCQSPANLFKDPLPPETPQNARTANQTLHPDGTVSVLVLWETPRESDLVLHHYKVTWSPRGTPSSSQSRAGRVTDGDVTQMELQGLQPNTPYTAQIQAISYWGQNRLKSSRAHVSFTTTSQNSAKSQKDSSSYILRWYPEVCSHNVTKDEKTATVQGTHYVITGLLFACKYRVAVKPVAEQRSEVTTSVTTPLCLSLMGRRKKPAACAREERHPQLKKALRRPEKLAVLFQPVNGSLQALFSWQLSPESSGQTPSSGFQFSWVKVSSGSSNGSLISQTHVLPPDQLSLTVDALQPSSVYRVQVQVLSEAGNGPSVAKTLHTPALNSTIH</sequence>
<accession>A0AC58IDT1</accession>
<name>A0AC58IDT1_DANRE</name>
<gene>
    <name evidence="2" type="primary">anos1b</name>
    <name evidence="2" type="synonym">anosmin-1b</name>
    <name evidence="2" type="synonym">kal1.2</name>
    <name evidence="2" type="synonym">kal1b</name>
</gene>
<proteinExistence type="predicted"/>
<reference evidence="2" key="1">
    <citation type="submission" date="2025-08" db="UniProtKB">
        <authorList>
            <consortium name="RefSeq"/>
        </authorList>
    </citation>
    <scope>IDENTIFICATION</scope>
    <source>
        <strain evidence="2">Tuebingen</strain>
        <tissue evidence="2">Fibroblasts and whole tissue</tissue>
    </source>
</reference>
<protein>
    <submittedName>
        <fullName evidence="2">Anosmin-1b isoform X2</fullName>
    </submittedName>
</protein>
<evidence type="ECO:0000313" key="2">
    <source>
        <dbReference type="RefSeq" id="XP_073792383.1"/>
    </source>
</evidence>
<organism evidence="1 2">
    <name type="scientific">Danio rerio</name>
    <name type="common">Zebrafish</name>
    <name type="synonym">Brachydanio rerio</name>
    <dbReference type="NCBI Taxonomy" id="7955"/>
    <lineage>
        <taxon>Eukaryota</taxon>
        <taxon>Metazoa</taxon>
        <taxon>Chordata</taxon>
        <taxon>Craniata</taxon>
        <taxon>Vertebrata</taxon>
        <taxon>Euteleostomi</taxon>
        <taxon>Actinopterygii</taxon>
        <taxon>Neopterygii</taxon>
        <taxon>Teleostei</taxon>
        <taxon>Ostariophysi</taxon>
        <taxon>Cypriniformes</taxon>
        <taxon>Danionidae</taxon>
        <taxon>Danioninae</taxon>
        <taxon>Danio</taxon>
    </lineage>
</organism>